<comment type="similarity">
    <text evidence="2">Belongs to the cytochrome P450 family.</text>
</comment>
<dbReference type="GO" id="GO:0020037">
    <property type="term" value="F:heme binding"/>
    <property type="evidence" value="ECO:0007669"/>
    <property type="project" value="InterPro"/>
</dbReference>
<evidence type="ECO:0000256" key="6">
    <source>
        <dbReference type="ARBA" id="ARBA00023033"/>
    </source>
</evidence>
<organism evidence="8 9">
    <name type="scientific">Clonostachys byssicola</name>
    <dbReference type="NCBI Taxonomy" id="160290"/>
    <lineage>
        <taxon>Eukaryota</taxon>
        <taxon>Fungi</taxon>
        <taxon>Dikarya</taxon>
        <taxon>Ascomycota</taxon>
        <taxon>Pezizomycotina</taxon>
        <taxon>Sordariomycetes</taxon>
        <taxon>Hypocreomycetidae</taxon>
        <taxon>Hypocreales</taxon>
        <taxon>Bionectriaceae</taxon>
        <taxon>Clonostachys</taxon>
    </lineage>
</organism>
<evidence type="ECO:0000256" key="4">
    <source>
        <dbReference type="ARBA" id="ARBA00023002"/>
    </source>
</evidence>
<dbReference type="GO" id="GO:0016705">
    <property type="term" value="F:oxidoreductase activity, acting on paired donors, with incorporation or reduction of molecular oxygen"/>
    <property type="evidence" value="ECO:0007669"/>
    <property type="project" value="InterPro"/>
</dbReference>
<accession>A0A9N9UB30</accession>
<evidence type="ECO:0000256" key="3">
    <source>
        <dbReference type="ARBA" id="ARBA00022723"/>
    </source>
</evidence>
<keyword evidence="9" id="KW-1185">Reference proteome</keyword>
<evidence type="ECO:0000313" key="9">
    <source>
        <dbReference type="Proteomes" id="UP000754883"/>
    </source>
</evidence>
<evidence type="ECO:0000256" key="5">
    <source>
        <dbReference type="ARBA" id="ARBA00023004"/>
    </source>
</evidence>
<dbReference type="AlphaFoldDB" id="A0A9N9UB30"/>
<proteinExistence type="inferred from homology"/>
<dbReference type="Gene3D" id="1.10.630.10">
    <property type="entry name" value="Cytochrome P450"/>
    <property type="match status" value="1"/>
</dbReference>
<dbReference type="InterPro" id="IPR001128">
    <property type="entry name" value="Cyt_P450"/>
</dbReference>
<dbReference type="CDD" id="cd11041">
    <property type="entry name" value="CYP503A1-like"/>
    <property type="match status" value="1"/>
</dbReference>
<dbReference type="PRINTS" id="PR00465">
    <property type="entry name" value="EP450IV"/>
</dbReference>
<comment type="cofactor">
    <cofactor evidence="1 7">
        <name>heme</name>
        <dbReference type="ChEBI" id="CHEBI:30413"/>
    </cofactor>
</comment>
<evidence type="ECO:0000256" key="1">
    <source>
        <dbReference type="ARBA" id="ARBA00001971"/>
    </source>
</evidence>
<keyword evidence="4" id="KW-0560">Oxidoreductase</keyword>
<evidence type="ECO:0000313" key="8">
    <source>
        <dbReference type="EMBL" id="CAG9982017.1"/>
    </source>
</evidence>
<dbReference type="SUPFAM" id="SSF48264">
    <property type="entry name" value="Cytochrome P450"/>
    <property type="match status" value="1"/>
</dbReference>
<dbReference type="InterPro" id="IPR036396">
    <property type="entry name" value="Cyt_P450_sf"/>
</dbReference>
<gene>
    <name evidence="8" type="ORF">CBYS24578_00009586</name>
</gene>
<dbReference type="InterPro" id="IPR002403">
    <property type="entry name" value="Cyt_P450_E_grp-IV"/>
</dbReference>
<name>A0A9N9UB30_9HYPO</name>
<sequence>MFRELVVSSWSRTVESVHSGNIELIVGIIVILSIFSLRSRKGDLNITNAPTYGYRSILEPKWLLQLRFVTGARDIISSGYQQFKDVPFILRRFDTDYNILPARYLSEIAAISPSILSGVSATADNMLYEWTDLHFLHYSNLHVQVMKRELSPKLSKYLEWAAEEVNYAWHIDVPEADDWVEVDIQEVVRKLVARMSARIFLGQSAARDEDWINVSVDFTIDAFTTAFVLRMVPTWMRPLVARFLPARYRLKKYRDKAAEIVKVKMDKHANMRRIPKFGEETEQTLMDWMIDHASPKEGELHEMAHRQLILTLASIHTTSTNTAIFLYELCKHPEWTSILRKEIEEVNDKHEDLSKVDIRLWHPRLERMDSFLLECFRLHPPILLSPQRTALQAYTLKDGTHIPKGCRIAFANGELQMDPETTPDPTAFDPMRSYRKRHSSEQEYYRSQAVLTDIDSNLTFGYGNQACPGRFLGVAEIKFLLAKLLSEYDFKYPDGKTLPATLSADENVFMEPGAKLMMKKRA</sequence>
<keyword evidence="5 7" id="KW-0408">Iron</keyword>
<dbReference type="Pfam" id="PF00067">
    <property type="entry name" value="p450"/>
    <property type="match status" value="1"/>
</dbReference>
<evidence type="ECO:0000256" key="7">
    <source>
        <dbReference type="PIRSR" id="PIRSR602403-1"/>
    </source>
</evidence>
<keyword evidence="7" id="KW-0349">Heme</keyword>
<evidence type="ECO:0000256" key="2">
    <source>
        <dbReference type="ARBA" id="ARBA00010617"/>
    </source>
</evidence>
<keyword evidence="3 7" id="KW-0479">Metal-binding</keyword>
<evidence type="ECO:0008006" key="10">
    <source>
        <dbReference type="Google" id="ProtNLM"/>
    </source>
</evidence>
<keyword evidence="6" id="KW-0503">Monooxygenase</keyword>
<feature type="binding site" description="axial binding residue" evidence="7">
    <location>
        <position position="467"/>
    </location>
    <ligand>
        <name>heme</name>
        <dbReference type="ChEBI" id="CHEBI:30413"/>
    </ligand>
    <ligandPart>
        <name>Fe</name>
        <dbReference type="ChEBI" id="CHEBI:18248"/>
    </ligandPart>
</feature>
<dbReference type="OrthoDB" id="1844152at2759"/>
<dbReference type="EMBL" id="CABFNO020001328">
    <property type="protein sequence ID" value="CAG9982017.1"/>
    <property type="molecule type" value="Genomic_DNA"/>
</dbReference>
<protein>
    <recommendedName>
        <fullName evidence="10">Cytochrome P450</fullName>
    </recommendedName>
</protein>
<comment type="caution">
    <text evidence="8">The sequence shown here is derived from an EMBL/GenBank/DDBJ whole genome shotgun (WGS) entry which is preliminary data.</text>
</comment>
<dbReference type="GO" id="GO:0005506">
    <property type="term" value="F:iron ion binding"/>
    <property type="evidence" value="ECO:0007669"/>
    <property type="project" value="InterPro"/>
</dbReference>
<dbReference type="PANTHER" id="PTHR46206">
    <property type="entry name" value="CYTOCHROME P450"/>
    <property type="match status" value="1"/>
</dbReference>
<dbReference type="PANTHER" id="PTHR46206:SF9">
    <property type="entry name" value="CYTOCHROME P450"/>
    <property type="match status" value="1"/>
</dbReference>
<dbReference type="GO" id="GO:0004497">
    <property type="term" value="F:monooxygenase activity"/>
    <property type="evidence" value="ECO:0007669"/>
    <property type="project" value="UniProtKB-KW"/>
</dbReference>
<reference evidence="8" key="1">
    <citation type="submission" date="2021-10" db="EMBL/GenBank/DDBJ databases">
        <authorList>
            <person name="Piombo E."/>
        </authorList>
    </citation>
    <scope>NUCLEOTIDE SEQUENCE</scope>
</reference>
<dbReference type="Proteomes" id="UP000754883">
    <property type="component" value="Unassembled WGS sequence"/>
</dbReference>